<accession>A0A3B1DCJ0</accession>
<sequence>MLSLDNPALLFSGLLLGIVGMGFFLYGKKQARLDCLAIGIILSIVPMVAHSLLIIWGVAAACLGGFFVLSRTT</sequence>
<protein>
    <recommendedName>
        <fullName evidence="3">Amino acid transport protein</fullName>
    </recommendedName>
</protein>
<evidence type="ECO:0000256" key="1">
    <source>
        <dbReference type="SAM" id="Phobius"/>
    </source>
</evidence>
<keyword evidence="1" id="KW-0472">Membrane</keyword>
<keyword evidence="1" id="KW-0812">Transmembrane</keyword>
<evidence type="ECO:0000313" key="2">
    <source>
        <dbReference type="EMBL" id="VAX38492.1"/>
    </source>
</evidence>
<proteinExistence type="predicted"/>
<feature type="transmembrane region" description="Helical" evidence="1">
    <location>
        <begin position="38"/>
        <end position="69"/>
    </location>
</feature>
<gene>
    <name evidence="2" type="ORF">MNBD_PLANCTO03-240</name>
</gene>
<reference evidence="2" key="1">
    <citation type="submission" date="2018-06" db="EMBL/GenBank/DDBJ databases">
        <authorList>
            <person name="Zhirakovskaya E."/>
        </authorList>
    </citation>
    <scope>NUCLEOTIDE SEQUENCE</scope>
</reference>
<name>A0A3B1DCJ0_9ZZZZ</name>
<dbReference type="EMBL" id="UOGK01000142">
    <property type="protein sequence ID" value="VAX38492.1"/>
    <property type="molecule type" value="Genomic_DNA"/>
</dbReference>
<organism evidence="2">
    <name type="scientific">hydrothermal vent metagenome</name>
    <dbReference type="NCBI Taxonomy" id="652676"/>
    <lineage>
        <taxon>unclassified sequences</taxon>
        <taxon>metagenomes</taxon>
        <taxon>ecological metagenomes</taxon>
    </lineage>
</organism>
<evidence type="ECO:0008006" key="3">
    <source>
        <dbReference type="Google" id="ProtNLM"/>
    </source>
</evidence>
<feature type="transmembrane region" description="Helical" evidence="1">
    <location>
        <begin position="6"/>
        <end position="26"/>
    </location>
</feature>
<dbReference type="AlphaFoldDB" id="A0A3B1DCJ0"/>
<keyword evidence="1" id="KW-1133">Transmembrane helix</keyword>